<feature type="transmembrane region" description="Helical" evidence="6">
    <location>
        <begin position="136"/>
        <end position="159"/>
    </location>
</feature>
<dbReference type="PANTHER" id="PTHR45649:SF1">
    <property type="entry name" value="TRANSPORTER, PUTATIVE (EUROFUNG)-RELATED"/>
    <property type="match status" value="1"/>
</dbReference>
<organism evidence="7 8">
    <name type="scientific">Fusarium oxysporum</name>
    <name type="common">Fusarium vascular wilt</name>
    <dbReference type="NCBI Taxonomy" id="5507"/>
    <lineage>
        <taxon>Eukaryota</taxon>
        <taxon>Fungi</taxon>
        <taxon>Dikarya</taxon>
        <taxon>Ascomycota</taxon>
        <taxon>Pezizomycotina</taxon>
        <taxon>Sordariomycetes</taxon>
        <taxon>Hypocreomycetidae</taxon>
        <taxon>Hypocreales</taxon>
        <taxon>Nectriaceae</taxon>
        <taxon>Fusarium</taxon>
        <taxon>Fusarium oxysporum species complex</taxon>
    </lineage>
</organism>
<dbReference type="Pfam" id="PF13520">
    <property type="entry name" value="AA_permease_2"/>
    <property type="match status" value="1"/>
</dbReference>
<evidence type="ECO:0000313" key="7">
    <source>
        <dbReference type="EMBL" id="KAF5268540.1"/>
    </source>
</evidence>
<feature type="transmembrane region" description="Helical" evidence="6">
    <location>
        <begin position="342"/>
        <end position="368"/>
    </location>
</feature>
<evidence type="ECO:0000256" key="6">
    <source>
        <dbReference type="SAM" id="Phobius"/>
    </source>
</evidence>
<comment type="subcellular location">
    <subcellularLocation>
        <location evidence="1">Membrane</location>
        <topology evidence="1">Multi-pass membrane protein</topology>
    </subcellularLocation>
</comment>
<feature type="transmembrane region" description="Helical" evidence="6">
    <location>
        <begin position="179"/>
        <end position="200"/>
    </location>
</feature>
<evidence type="ECO:0000256" key="3">
    <source>
        <dbReference type="ARBA" id="ARBA00022692"/>
    </source>
</evidence>
<reference evidence="7" key="1">
    <citation type="submission" date="2020-02" db="EMBL/GenBank/DDBJ databases">
        <title>Identification and distribution of gene clusters putatively required for synthesis of sphingolipid metabolism inhibitors in phylogenetically diverse species of the filamentous fungus Fusarium.</title>
        <authorList>
            <person name="Kim H.-S."/>
            <person name="Busman M."/>
            <person name="Brown D.W."/>
            <person name="Divon H."/>
            <person name="Uhlig S."/>
            <person name="Proctor R.H."/>
        </authorList>
    </citation>
    <scope>NUCLEOTIDE SEQUENCE [LARGE SCALE GENOMIC DNA]</scope>
    <source>
        <strain evidence="7">NRRL 39464</strain>
    </source>
</reference>
<dbReference type="EMBL" id="JAAFOW010000088">
    <property type="protein sequence ID" value="KAF5268540.1"/>
    <property type="molecule type" value="Genomic_DNA"/>
</dbReference>
<feature type="transmembrane region" description="Helical" evidence="6">
    <location>
        <begin position="480"/>
        <end position="499"/>
    </location>
</feature>
<feature type="transmembrane region" description="Helical" evidence="6">
    <location>
        <begin position="212"/>
        <end position="232"/>
    </location>
</feature>
<keyword evidence="2" id="KW-0813">Transport</keyword>
<proteinExistence type="predicted"/>
<evidence type="ECO:0008006" key="9">
    <source>
        <dbReference type="Google" id="ProtNLM"/>
    </source>
</evidence>
<sequence>MSVRHESHELNNLSTAKTVAPMVFSSSRSTGLDRDDLDREQLARLGKRSVLKRNFSYLSILGFSCAVLVTWEGILMSLAPGLANGGPGGLIYGFTFVWIGNLSVFSTLCELVSIAPTSGGQYHWVAMLAPRSCSKFLSYITGWLTLAGWQGTCAASSYLTGTMLQGIIVFMVPSYTAQTWQGTLIAWLLILIAIFVNTVVSSMLPKLEGMILILHIVGFFAVLISLVTFGANGDAEHIFLEFRNTGGWSTQGLSWCVGLLGSVYSFVGVDCSFHMCEEVKNPSVAVPRSIMTSIVINGSMGLAIIIAMLYGATDIDKAISSATGYPSIEIVYQATGSMGGTAAITSFIITMSVSCLIGTIAATSRVFWSFARDHGLPFWPTLSQVNSWTGVPVWAIGITSIISCLLALINIGSTAVYNAIISIAVSSLYSSYLMAASLLLYRRVGKGFKLPDPSAFPALADTGAGEGQTLAWGRWHVPGVFGIVNNTYACLYLALIWFFSFWPPAANPNVASMNFAVLITGCVFIFSVIYYLTWARREYKGPVVENLTYTSVEKVALSTPRSFTSAQQASQSALCAVARRGNGFIYDNPTRCPGSLRSGIYTPVSLNRGARAALLQNSPAAVNGTTANSNAREMLQQLRDNADLPTVLSSIQGSADSMMRPSDLRTARAILPPTGSAIEFELRAQNNTVHPKVLPLNISSLMGLLQRRNNDRMSRLEKLRISYWTKVPVSNKLAATLISFDIDTDHKIMGFFGADVFLEDLVECRQIFCSSFLVNAVLCLACQEYTAIKPHTNLIRPAAFREAEMLWQGEGSDGSLVSLAAMGIFSAACIFEGKDKTGQEVATILRQEAERLGVCKSSASSSTTATLDLGSPELVRATSQIVWRVYNWLTQVIHVIWAQRSLTHAISDETPISERVPLAFAEGKYRKLLQWASALWSDMKRVEHCTSDLIIFQWYHVSCRRGHDISPVHRNASDSHPKAIYAASINQLKDLVFSYRANYPEASFTSYFNPGLFTLSLALLEDLQDPLWRYYFYICVRCWQNLYFCYPVFRDVAKAFLSMAMQKDAIAARETQELLQEIEQSAQHHAAANEAFTSFIFDPVFSITSEAQVHAMADRANLKDFKSLQALAF</sequence>
<dbReference type="GO" id="GO:0022857">
    <property type="term" value="F:transmembrane transporter activity"/>
    <property type="evidence" value="ECO:0007669"/>
    <property type="project" value="InterPro"/>
</dbReference>
<evidence type="ECO:0000256" key="4">
    <source>
        <dbReference type="ARBA" id="ARBA00022989"/>
    </source>
</evidence>
<keyword evidence="4 6" id="KW-1133">Transmembrane helix</keyword>
<comment type="caution">
    <text evidence="7">The sequence shown here is derived from an EMBL/GenBank/DDBJ whole genome shotgun (WGS) entry which is preliminary data.</text>
</comment>
<evidence type="ECO:0000256" key="5">
    <source>
        <dbReference type="ARBA" id="ARBA00023136"/>
    </source>
</evidence>
<feature type="transmembrane region" description="Helical" evidence="6">
    <location>
        <begin position="388"/>
        <end position="409"/>
    </location>
</feature>
<accession>A0A8H5ANQ6</accession>
<evidence type="ECO:0000256" key="2">
    <source>
        <dbReference type="ARBA" id="ARBA00022448"/>
    </source>
</evidence>
<feature type="transmembrane region" description="Helical" evidence="6">
    <location>
        <begin position="90"/>
        <end position="115"/>
    </location>
</feature>
<feature type="transmembrane region" description="Helical" evidence="6">
    <location>
        <begin position="415"/>
        <end position="441"/>
    </location>
</feature>
<dbReference type="Proteomes" id="UP000558688">
    <property type="component" value="Unassembled WGS sequence"/>
</dbReference>
<gene>
    <name evidence="7" type="ORF">FOXYS1_569</name>
</gene>
<dbReference type="AlphaFoldDB" id="A0A8H5ANQ6"/>
<keyword evidence="3 6" id="KW-0812">Transmembrane</keyword>
<dbReference type="InterPro" id="IPR002293">
    <property type="entry name" value="AA/rel_permease1"/>
</dbReference>
<evidence type="ECO:0000313" key="8">
    <source>
        <dbReference type="Proteomes" id="UP000558688"/>
    </source>
</evidence>
<dbReference type="PANTHER" id="PTHR45649">
    <property type="entry name" value="AMINO-ACID PERMEASE BAT1"/>
    <property type="match status" value="1"/>
</dbReference>
<keyword evidence="5 6" id="KW-0472">Membrane</keyword>
<feature type="transmembrane region" description="Helical" evidence="6">
    <location>
        <begin position="294"/>
        <end position="312"/>
    </location>
</feature>
<name>A0A8H5ANQ6_FUSOX</name>
<feature type="transmembrane region" description="Helical" evidence="6">
    <location>
        <begin position="55"/>
        <end position="78"/>
    </location>
</feature>
<evidence type="ECO:0000256" key="1">
    <source>
        <dbReference type="ARBA" id="ARBA00004141"/>
    </source>
</evidence>
<protein>
    <recommendedName>
        <fullName evidence="9">Choline transport protein</fullName>
    </recommendedName>
</protein>
<dbReference type="GO" id="GO:0016020">
    <property type="term" value="C:membrane"/>
    <property type="evidence" value="ECO:0007669"/>
    <property type="project" value="UniProtKB-SubCell"/>
</dbReference>
<dbReference type="Gene3D" id="1.20.1740.10">
    <property type="entry name" value="Amino acid/polyamine transporter I"/>
    <property type="match status" value="1"/>
</dbReference>
<feature type="transmembrane region" description="Helical" evidence="6">
    <location>
        <begin position="511"/>
        <end position="532"/>
    </location>
</feature>